<dbReference type="Pfam" id="PF03401">
    <property type="entry name" value="TctC"/>
    <property type="match status" value="1"/>
</dbReference>
<sequence length="313" mass="33151">MGAALACLSVPAWAAFPDKTITMVVPFPPGGSTDMVARLLATKMGEKLGQSVIVDNKAGATGSIGATFVKRAPADGYTLLVASLGPYVIVPHLIKGVSYDATRDFDYLTVAAQSPNVLVVPANSPFKTVADLIAAQRKTPERVTFASSGNGSSDHLSAVLFWQQTGTSGLHVPYKGGGPAITDLLGGNVDASFQNINNVISHIKADKLRVLAVAGDKRVALLPQTPTLSESGVKDAEVYSWQGVAAPKGLPADVKKRLHEALVFALADPQVKTRLTDIGFDIVANTPEQFTAFQAREFARWKKVIDERKITAD</sequence>
<dbReference type="PIRSF" id="PIRSF017082">
    <property type="entry name" value="YflP"/>
    <property type="match status" value="1"/>
</dbReference>
<evidence type="ECO:0000313" key="2">
    <source>
        <dbReference type="EMBL" id="MDD0815444.1"/>
    </source>
</evidence>
<gene>
    <name evidence="2" type="ORF">PSQ39_12480</name>
</gene>
<dbReference type="Gene3D" id="3.40.190.10">
    <property type="entry name" value="Periplasmic binding protein-like II"/>
    <property type="match status" value="1"/>
</dbReference>
<evidence type="ECO:0000313" key="3">
    <source>
        <dbReference type="Proteomes" id="UP001528672"/>
    </source>
</evidence>
<comment type="caution">
    <text evidence="2">The sequence shown here is derived from an EMBL/GenBank/DDBJ whole genome shotgun (WGS) entry which is preliminary data.</text>
</comment>
<organism evidence="2 3">
    <name type="scientific">Curvibacter microcysteis</name>
    <dbReference type="NCBI Taxonomy" id="3026419"/>
    <lineage>
        <taxon>Bacteria</taxon>
        <taxon>Pseudomonadati</taxon>
        <taxon>Pseudomonadota</taxon>
        <taxon>Betaproteobacteria</taxon>
        <taxon>Burkholderiales</taxon>
        <taxon>Comamonadaceae</taxon>
        <taxon>Curvibacter</taxon>
    </lineage>
</organism>
<reference evidence="2 3" key="1">
    <citation type="submission" date="2023-02" db="EMBL/GenBank/DDBJ databases">
        <title>Bacterial whole genome sequence for Curvibacter sp. HBC28.</title>
        <authorList>
            <person name="Le V."/>
            <person name="Ko S.-R."/>
            <person name="Ahn C.-Y."/>
            <person name="Oh H.-M."/>
        </authorList>
    </citation>
    <scope>NUCLEOTIDE SEQUENCE [LARGE SCALE GENOMIC DNA]</scope>
    <source>
        <strain evidence="2 3">HBC28</strain>
    </source>
</reference>
<name>A0ABT5MHU6_9BURK</name>
<dbReference type="InterPro" id="IPR005064">
    <property type="entry name" value="BUG"/>
</dbReference>
<dbReference type="SUPFAM" id="SSF53850">
    <property type="entry name" value="Periplasmic binding protein-like II"/>
    <property type="match status" value="1"/>
</dbReference>
<evidence type="ECO:0000256" key="1">
    <source>
        <dbReference type="ARBA" id="ARBA00006987"/>
    </source>
</evidence>
<dbReference type="PANTHER" id="PTHR42928:SF5">
    <property type="entry name" value="BLR1237 PROTEIN"/>
    <property type="match status" value="1"/>
</dbReference>
<proteinExistence type="inferred from homology"/>
<accession>A0ABT5MHU6</accession>
<dbReference type="EMBL" id="JAQSIO010000004">
    <property type="protein sequence ID" value="MDD0815444.1"/>
    <property type="molecule type" value="Genomic_DNA"/>
</dbReference>
<dbReference type="CDD" id="cd07012">
    <property type="entry name" value="PBP2_Bug_TTT"/>
    <property type="match status" value="1"/>
</dbReference>
<comment type="similarity">
    <text evidence="1">Belongs to the UPF0065 (bug) family.</text>
</comment>
<protein>
    <submittedName>
        <fullName evidence="2">Tripartite tricarboxylate transporter substrate binding protein</fullName>
    </submittedName>
</protein>
<dbReference type="PANTHER" id="PTHR42928">
    <property type="entry name" value="TRICARBOXYLATE-BINDING PROTEIN"/>
    <property type="match status" value="1"/>
</dbReference>
<dbReference type="Proteomes" id="UP001528672">
    <property type="component" value="Unassembled WGS sequence"/>
</dbReference>
<keyword evidence="3" id="KW-1185">Reference proteome</keyword>
<dbReference type="Gene3D" id="3.40.190.150">
    <property type="entry name" value="Bordetella uptake gene, domain 1"/>
    <property type="match status" value="1"/>
</dbReference>
<dbReference type="InterPro" id="IPR042100">
    <property type="entry name" value="Bug_dom1"/>
</dbReference>